<feature type="domain" description="Peptidase S8/S53" evidence="8">
    <location>
        <begin position="130"/>
        <end position="359"/>
    </location>
</feature>
<dbReference type="InterPro" id="IPR022398">
    <property type="entry name" value="Peptidase_S8_His-AS"/>
</dbReference>
<dbReference type="PANTHER" id="PTHR43806:SF11">
    <property type="entry name" value="CEREVISIN-RELATED"/>
    <property type="match status" value="1"/>
</dbReference>
<dbReference type="InterPro" id="IPR015500">
    <property type="entry name" value="Peptidase_S8_subtilisin-rel"/>
</dbReference>
<dbReference type="InterPro" id="IPR010259">
    <property type="entry name" value="S8pro/Inhibitor_I9"/>
</dbReference>
<dbReference type="CDD" id="cd04077">
    <property type="entry name" value="Peptidases_S8_PCSK9_ProteinaseK_like"/>
    <property type="match status" value="1"/>
</dbReference>
<dbReference type="PROSITE" id="PS51892">
    <property type="entry name" value="SUBTILASE"/>
    <property type="match status" value="1"/>
</dbReference>
<dbReference type="PROSITE" id="PS00137">
    <property type="entry name" value="SUBTILASE_HIS"/>
    <property type="match status" value="1"/>
</dbReference>
<dbReference type="PROSITE" id="PS00136">
    <property type="entry name" value="SUBTILASE_ASP"/>
    <property type="match status" value="1"/>
</dbReference>
<evidence type="ECO:0000259" key="8">
    <source>
        <dbReference type="Pfam" id="PF00082"/>
    </source>
</evidence>
<dbReference type="AlphaFoldDB" id="A0A1X7PIM3"/>
<dbReference type="PANTHER" id="PTHR43806">
    <property type="entry name" value="PEPTIDASE S8"/>
    <property type="match status" value="1"/>
</dbReference>
<dbReference type="GO" id="GO:0006508">
    <property type="term" value="P:proteolysis"/>
    <property type="evidence" value="ECO:0007669"/>
    <property type="project" value="UniProtKB-KW"/>
</dbReference>
<feature type="domain" description="Inhibitor I9" evidence="9">
    <location>
        <begin position="51"/>
        <end position="96"/>
    </location>
</feature>
<dbReference type="Proteomes" id="UP000193711">
    <property type="component" value="Unassembled WGS sequence"/>
</dbReference>
<dbReference type="EMBL" id="FXBM01000004">
    <property type="protein sequence ID" value="SMH50526.1"/>
    <property type="molecule type" value="Genomic_DNA"/>
</dbReference>
<dbReference type="InterPro" id="IPR036852">
    <property type="entry name" value="Peptidase_S8/S53_dom_sf"/>
</dbReference>
<dbReference type="GO" id="GO:0005615">
    <property type="term" value="C:extracellular space"/>
    <property type="evidence" value="ECO:0007669"/>
    <property type="project" value="TreeGrafter"/>
</dbReference>
<dbReference type="InterPro" id="IPR000209">
    <property type="entry name" value="Peptidase_S8/S53_dom"/>
</dbReference>
<accession>A0A1X7PIM3</accession>
<evidence type="ECO:0000256" key="4">
    <source>
        <dbReference type="ARBA" id="ARBA00022825"/>
    </source>
</evidence>
<dbReference type="RefSeq" id="WP_244275051.1">
    <property type="nucleotide sequence ID" value="NZ_FXBM01000004.1"/>
</dbReference>
<dbReference type="Gene3D" id="3.40.50.200">
    <property type="entry name" value="Peptidase S8/S53 domain"/>
    <property type="match status" value="1"/>
</dbReference>
<feature type="active site" description="Charge relay system" evidence="5">
    <location>
        <position position="137"/>
    </location>
</feature>
<keyword evidence="3 5" id="KW-0378">Hydrolase</keyword>
<dbReference type="GO" id="GO:0004252">
    <property type="term" value="F:serine-type endopeptidase activity"/>
    <property type="evidence" value="ECO:0007669"/>
    <property type="project" value="UniProtKB-UniRule"/>
</dbReference>
<dbReference type="Pfam" id="PF00082">
    <property type="entry name" value="Peptidase_S8"/>
    <property type="match status" value="1"/>
</dbReference>
<protein>
    <submittedName>
        <fullName evidence="10">Serine protease, subtilisin family</fullName>
    </submittedName>
</protein>
<evidence type="ECO:0000256" key="3">
    <source>
        <dbReference type="ARBA" id="ARBA00022801"/>
    </source>
</evidence>
<dbReference type="Pfam" id="PF05922">
    <property type="entry name" value="Inhibitor_I9"/>
    <property type="match status" value="1"/>
</dbReference>
<evidence type="ECO:0000313" key="11">
    <source>
        <dbReference type="Proteomes" id="UP000193711"/>
    </source>
</evidence>
<feature type="active site" description="Charge relay system" evidence="5">
    <location>
        <position position="323"/>
    </location>
</feature>
<dbReference type="InterPro" id="IPR023827">
    <property type="entry name" value="Peptidase_S8_Asp-AS"/>
</dbReference>
<feature type="chain" id="PRO_5012168723" evidence="7">
    <location>
        <begin position="26"/>
        <end position="1190"/>
    </location>
</feature>
<dbReference type="InterPro" id="IPR050131">
    <property type="entry name" value="Peptidase_S8_subtilisin-like"/>
</dbReference>
<keyword evidence="7" id="KW-0732">Signal</keyword>
<dbReference type="SUPFAM" id="SSF52743">
    <property type="entry name" value="Subtilisin-like"/>
    <property type="match status" value="1"/>
</dbReference>
<feature type="active site" description="Charge relay system" evidence="5">
    <location>
        <position position="170"/>
    </location>
</feature>
<evidence type="ECO:0000256" key="6">
    <source>
        <dbReference type="RuleBase" id="RU003355"/>
    </source>
</evidence>
<dbReference type="STRING" id="1891671.SAMN06295885_3567"/>
<evidence type="ECO:0000259" key="9">
    <source>
        <dbReference type="Pfam" id="PF05922"/>
    </source>
</evidence>
<evidence type="ECO:0000256" key="5">
    <source>
        <dbReference type="PROSITE-ProRule" id="PRU01240"/>
    </source>
</evidence>
<feature type="signal peptide" evidence="7">
    <location>
        <begin position="1"/>
        <end position="25"/>
    </location>
</feature>
<dbReference type="FunFam" id="3.40.50.200:FF:000014">
    <property type="entry name" value="Proteinase K"/>
    <property type="match status" value="1"/>
</dbReference>
<keyword evidence="11" id="KW-1185">Reference proteome</keyword>
<evidence type="ECO:0000256" key="7">
    <source>
        <dbReference type="SAM" id="SignalP"/>
    </source>
</evidence>
<dbReference type="InterPro" id="IPR034193">
    <property type="entry name" value="PCSK9_ProteinaseK-like"/>
</dbReference>
<organism evidence="10 11">
    <name type="scientific">Rathayibacter oskolensis</name>
    <dbReference type="NCBI Taxonomy" id="1891671"/>
    <lineage>
        <taxon>Bacteria</taxon>
        <taxon>Bacillati</taxon>
        <taxon>Actinomycetota</taxon>
        <taxon>Actinomycetes</taxon>
        <taxon>Micrococcales</taxon>
        <taxon>Microbacteriaceae</taxon>
        <taxon>Rathayibacter</taxon>
    </lineage>
</organism>
<comment type="similarity">
    <text evidence="1 5 6">Belongs to the peptidase S8 family.</text>
</comment>
<keyword evidence="4 5" id="KW-0720">Serine protease</keyword>
<evidence type="ECO:0000256" key="2">
    <source>
        <dbReference type="ARBA" id="ARBA00022670"/>
    </source>
</evidence>
<dbReference type="InterPro" id="IPR023828">
    <property type="entry name" value="Peptidase_S8_Ser-AS"/>
</dbReference>
<dbReference type="Gene3D" id="2.60.40.2700">
    <property type="match status" value="9"/>
</dbReference>
<sequence>MNRGVLATLTTVAVAVGALAPVASAAPAPTSRYIVQTNAAAAARVAVERAGVPAQAVSNYFERVLNGFAASLTDRQRDALAALPFVTAVTPDGVVSATEVQDVPPWGLDRIDQRTGPVDEMYGYDTTGVGVTAFIIDTGMRFDHVDFSGRAVSGWDFVSRDADASDCQGHGTHVAGTVGGEVSGVAKDVRLVSIRVLDCAGMGATSNIIAGLEWAVANKPQGPAVANLSLSGRPDPTFDTAIANTVAAGIPVVVAASNNNADACTKSPAREPSALTVAATNDEGARANFSNFGSCVDLFAPGAGIMSSTMTTSSSFDVKSGTSMAAPHVAGIVARYQESHPSADAASVAAAVVSAATPGVVGDPNGSPNLLAFASPPDAGPITSTPITLPAKAYVDDILSADPAWSPDRISYSYVWKRDGVPIADAPQQFAYAVSLDDVGHVITVTVTGKRSGSPDAVVTSSGTTIPVTFERGVAATIAGDFVVGGGLTAQPGSGWVPAPTSHAFQWTRDGVAISGATNSSYTLTAADAGKRISVTDTAGRLGLTPLTMTTSGRVVAPDGPVVGSDPVITGVAQVGSTVTAEPGAWSPQPIDLAYQWKRGGQAIPNATGAAYTVVAADLGADLTVSVTGSRPGLSPLTRTSAPALVRPGVMTLTPTPVVSGTASVGATLTATPGTWDAGTTLSYEWKRNGSTAIAGATGKTYAVKEADAGSTLTVSVTATRPGYTTTTRTSAPTTSVTGGTTLTGSTPTISGTAQVGRTLTANAGTWAPQPVAFAYQWKRDGSVVSGATAATYTPVAADSGTTLTVTVTGTKSGYTTLARTSAGVSVAPGLQTLMPTPTISGSTTVGSTLTANPGTWDAGTTLAYQWKKNNGIYISGATAKTYVLKASDAGATLTVTVTGTKPGYSSASKTSATTAVVTNGAVITGPTPTITGTATVGQKLTAVPGTWAPAPVTLAYQWKRNSTAISGATASTYTLVAADAGAAISVTVTGTKSGYAAVAKTSAAVTVKAALQTLMPTPTITGTTKVGSTLTAAPGTWDAGTTLTYQWKKNNGIYITGATSKTYVLKAADAGATLTVSVTSTKPGYSPATKTSATTAMVTGGTLTGATPTITGTAKVGQTLTATPGTWAPSPVTLNYQWKRAGVAISGATSATYKPVAADAGKVVTVTVTGTKAGYTTLAKTSAGKTVAR</sequence>
<dbReference type="PROSITE" id="PS00138">
    <property type="entry name" value="SUBTILASE_SER"/>
    <property type="match status" value="1"/>
</dbReference>
<evidence type="ECO:0000256" key="1">
    <source>
        <dbReference type="ARBA" id="ARBA00011073"/>
    </source>
</evidence>
<reference evidence="11" key="1">
    <citation type="submission" date="2017-04" db="EMBL/GenBank/DDBJ databases">
        <authorList>
            <person name="Varghese N."/>
            <person name="Submissions S."/>
        </authorList>
    </citation>
    <scope>NUCLEOTIDE SEQUENCE [LARGE SCALE GENOMIC DNA]</scope>
    <source>
        <strain evidence="11">VKM Ac-2121</strain>
    </source>
</reference>
<proteinExistence type="inferred from homology"/>
<keyword evidence="2 5" id="KW-0645">Protease</keyword>
<evidence type="ECO:0000313" key="10">
    <source>
        <dbReference type="EMBL" id="SMH50526.1"/>
    </source>
</evidence>
<dbReference type="PRINTS" id="PR00723">
    <property type="entry name" value="SUBTILISIN"/>
</dbReference>
<gene>
    <name evidence="10" type="ORF">SAMN06295885_3567</name>
</gene>
<name>A0A1X7PIM3_9MICO</name>